<dbReference type="GO" id="GO:0015031">
    <property type="term" value="P:protein transport"/>
    <property type="evidence" value="ECO:0007669"/>
    <property type="project" value="UniProtKB-KW"/>
</dbReference>
<protein>
    <submittedName>
        <fullName evidence="10">Uncharacterized protein</fullName>
    </submittedName>
</protein>
<dbReference type="HOGENOM" id="CLU_866330_0_0_1"/>
<dbReference type="RefSeq" id="XP_007874753.1">
    <property type="nucleotide sequence ID" value="XM_007876562.1"/>
</dbReference>
<feature type="coiled-coil region" evidence="8">
    <location>
        <begin position="243"/>
        <end position="270"/>
    </location>
</feature>
<proteinExistence type="predicted"/>
<dbReference type="InterPro" id="IPR024882">
    <property type="entry name" value="NUP58/p45/49"/>
</dbReference>
<comment type="subcellular location">
    <subcellularLocation>
        <location evidence="1">Nucleus</location>
        <location evidence="1">Nuclear pore complex</location>
    </subcellularLocation>
</comment>
<keyword evidence="2" id="KW-0813">Transport</keyword>
<dbReference type="eggNOG" id="KOG0845">
    <property type="taxonomic scope" value="Eukaryota"/>
</dbReference>
<dbReference type="PANTHER" id="PTHR13437">
    <property type="entry name" value="NUCLEOPORIN P58/P45 NUCLEOPORIN-LIKE PROTEIN 1"/>
    <property type="match status" value="1"/>
</dbReference>
<dbReference type="PANTHER" id="PTHR13437:SF2">
    <property type="entry name" value="NUCLEOPORIN P58_P45"/>
    <property type="match status" value="1"/>
</dbReference>
<reference evidence="11" key="1">
    <citation type="journal article" date="2016" name="Nat. Commun.">
        <title>Genome analysis of three Pneumocystis species reveals adaptation mechanisms to life exclusively in mammalian hosts.</title>
        <authorList>
            <person name="Ma L."/>
            <person name="Chen Z."/>
            <person name="Huang D.W."/>
            <person name="Kutty G."/>
            <person name="Ishihara M."/>
            <person name="Wang H."/>
            <person name="Abouelleil A."/>
            <person name="Bishop L."/>
            <person name="Davey E."/>
            <person name="Deng R."/>
            <person name="Deng X."/>
            <person name="Fan L."/>
            <person name="Fantoni G."/>
            <person name="Fitzgerald M."/>
            <person name="Gogineni E."/>
            <person name="Goldberg J.M."/>
            <person name="Handley G."/>
            <person name="Hu X."/>
            <person name="Huber C."/>
            <person name="Jiao X."/>
            <person name="Jones K."/>
            <person name="Levin J.Z."/>
            <person name="Liu Y."/>
            <person name="Macdonald P."/>
            <person name="Melnikov A."/>
            <person name="Raley C."/>
            <person name="Sassi M."/>
            <person name="Sherman B.T."/>
            <person name="Song X."/>
            <person name="Sykes S."/>
            <person name="Tran B."/>
            <person name="Walsh L."/>
            <person name="Xia Y."/>
            <person name="Yang J."/>
            <person name="Young S."/>
            <person name="Zeng Q."/>
            <person name="Zheng X."/>
            <person name="Stephens R."/>
            <person name="Nusbaum C."/>
            <person name="Birren B.W."/>
            <person name="Azadi P."/>
            <person name="Lempicki R.A."/>
            <person name="Cuomo C.A."/>
            <person name="Kovacs J.A."/>
        </authorList>
    </citation>
    <scope>NUCLEOTIDE SEQUENCE [LARGE SCALE GENOMIC DNA]</scope>
    <source>
        <strain evidence="11">B123</strain>
    </source>
</reference>
<keyword evidence="3" id="KW-0509">mRNA transport</keyword>
<evidence type="ECO:0000256" key="2">
    <source>
        <dbReference type="ARBA" id="ARBA00022448"/>
    </source>
</evidence>
<dbReference type="OMA" id="ETHITGR"/>
<evidence type="ECO:0000256" key="1">
    <source>
        <dbReference type="ARBA" id="ARBA00004567"/>
    </source>
</evidence>
<dbReference type="GO" id="GO:0005643">
    <property type="term" value="C:nuclear pore"/>
    <property type="evidence" value="ECO:0007669"/>
    <property type="project" value="UniProtKB-SubCell"/>
</dbReference>
<accession>M7NNW0</accession>
<evidence type="ECO:0000256" key="5">
    <source>
        <dbReference type="ARBA" id="ARBA00023010"/>
    </source>
</evidence>
<evidence type="ECO:0000313" key="11">
    <source>
        <dbReference type="Proteomes" id="UP000011958"/>
    </source>
</evidence>
<keyword evidence="8" id="KW-0175">Coiled coil</keyword>
<keyword evidence="4" id="KW-0653">Protein transport</keyword>
<comment type="caution">
    <text evidence="10">The sequence shown here is derived from an EMBL/GenBank/DDBJ whole genome shotgun (WGS) entry which is preliminary data.</text>
</comment>
<gene>
    <name evidence="10" type="ORF">PNEG_02727</name>
</gene>
<sequence length="321" mass="35827">MFEASKPFSIGNKEPSSNNIFSFGSSTQTNAPTSQPTFSFNTQLQQDKSQNLSALETKTASSNSNISISNVPNPLSQSSTGFSFGNPFQKTDTCNITVNPLQTSNTQNISLSQSDPTLQSSQMISSATHYTEIPKDERDFLDEMDKYIITQIQISDYLQSQASSIDELVKSVPKDVEEVTKRSDQTATDLISDVNQLMSLKMTVDNDYNNAKLSKNVIDSVPMPYIDCSRVKDPILAYFENTSNEIEKKINNYAKNIEDLEKHLEYLEKDHSENKTSPEALLNTLKAEYDFFLALSNSAAEVHDKIKQLQIHNLGTNLVSQ</sequence>
<feature type="region of interest" description="Disordered" evidence="9">
    <location>
        <begin position="1"/>
        <end position="38"/>
    </location>
</feature>
<evidence type="ECO:0000256" key="7">
    <source>
        <dbReference type="ARBA" id="ARBA00023242"/>
    </source>
</evidence>
<dbReference type="Proteomes" id="UP000011958">
    <property type="component" value="Unassembled WGS sequence"/>
</dbReference>
<evidence type="ECO:0000256" key="6">
    <source>
        <dbReference type="ARBA" id="ARBA00023132"/>
    </source>
</evidence>
<dbReference type="GO" id="GO:0008139">
    <property type="term" value="F:nuclear localization sequence binding"/>
    <property type="evidence" value="ECO:0007669"/>
    <property type="project" value="InterPro"/>
</dbReference>
<keyword evidence="7" id="KW-0539">Nucleus</keyword>
<keyword evidence="6" id="KW-0906">Nuclear pore complex</keyword>
<organism evidence="10 11">
    <name type="scientific">Pneumocystis murina (strain B123)</name>
    <name type="common">Mouse pneumocystis pneumonia agent</name>
    <name type="synonym">Pneumocystis carinii f. sp. muris</name>
    <dbReference type="NCBI Taxonomy" id="1069680"/>
    <lineage>
        <taxon>Eukaryota</taxon>
        <taxon>Fungi</taxon>
        <taxon>Dikarya</taxon>
        <taxon>Ascomycota</taxon>
        <taxon>Taphrinomycotina</taxon>
        <taxon>Pneumocystomycetes</taxon>
        <taxon>Pneumocystaceae</taxon>
        <taxon>Pneumocystis</taxon>
    </lineage>
</organism>
<dbReference type="VEuPathDB" id="FungiDB:PNEG_02727"/>
<dbReference type="EMBL" id="AFWA02000007">
    <property type="protein sequence ID" value="EMR08947.1"/>
    <property type="molecule type" value="Genomic_DNA"/>
</dbReference>
<evidence type="ECO:0000256" key="9">
    <source>
        <dbReference type="SAM" id="MobiDB-lite"/>
    </source>
</evidence>
<keyword evidence="5" id="KW-0811">Translocation</keyword>
<dbReference type="OrthoDB" id="2538017at2759"/>
<evidence type="ECO:0000256" key="3">
    <source>
        <dbReference type="ARBA" id="ARBA00022816"/>
    </source>
</evidence>
<dbReference type="GO" id="GO:0017056">
    <property type="term" value="F:structural constituent of nuclear pore"/>
    <property type="evidence" value="ECO:0007669"/>
    <property type="project" value="InterPro"/>
</dbReference>
<evidence type="ECO:0000256" key="8">
    <source>
        <dbReference type="SAM" id="Coils"/>
    </source>
</evidence>
<evidence type="ECO:0000313" key="10">
    <source>
        <dbReference type="EMBL" id="EMR08947.1"/>
    </source>
</evidence>
<dbReference type="STRING" id="1069680.M7NNW0"/>
<dbReference type="GeneID" id="19896418"/>
<evidence type="ECO:0000256" key="4">
    <source>
        <dbReference type="ARBA" id="ARBA00022927"/>
    </source>
</evidence>
<dbReference type="AlphaFoldDB" id="M7NNW0"/>
<dbReference type="GO" id="GO:0051028">
    <property type="term" value="P:mRNA transport"/>
    <property type="evidence" value="ECO:0007669"/>
    <property type="project" value="UniProtKB-KW"/>
</dbReference>
<name>M7NNW0_PNEMU</name>
<dbReference type="Gene3D" id="6.10.140.1350">
    <property type="match status" value="1"/>
</dbReference>
<keyword evidence="11" id="KW-1185">Reference proteome</keyword>
<feature type="compositionally biased region" description="Polar residues" evidence="9">
    <location>
        <begin position="14"/>
        <end position="38"/>
    </location>
</feature>